<comment type="caution">
    <text evidence="1">The sequence shown here is derived from an EMBL/GenBank/DDBJ whole genome shotgun (WGS) entry which is preliminary data.</text>
</comment>
<keyword evidence="2" id="KW-1185">Reference proteome</keyword>
<sequence>MPDDPTVDLVRALAQAMDGTSLAEEGPGTECAWESMAMILEFGEGYRSAHGYAYPPGGGVVAVACRWPSIEAAVDAYLASHYEPGDRLPVKILVQLDRTTGRYRVTFEDTDEDRWAVTPRNYRTMREELRPTFD</sequence>
<evidence type="ECO:0000313" key="2">
    <source>
        <dbReference type="Proteomes" id="UP000435304"/>
    </source>
</evidence>
<dbReference type="EMBL" id="WPCU01000005">
    <property type="protein sequence ID" value="MVA76274.1"/>
    <property type="molecule type" value="Genomic_DNA"/>
</dbReference>
<organism evidence="1 2">
    <name type="scientific">Auraticoccus cholistanensis</name>
    <dbReference type="NCBI Taxonomy" id="2656650"/>
    <lineage>
        <taxon>Bacteria</taxon>
        <taxon>Bacillati</taxon>
        <taxon>Actinomycetota</taxon>
        <taxon>Actinomycetes</taxon>
        <taxon>Propionibacteriales</taxon>
        <taxon>Propionibacteriaceae</taxon>
        <taxon>Auraticoccus</taxon>
    </lineage>
</organism>
<dbReference type="Proteomes" id="UP000435304">
    <property type="component" value="Unassembled WGS sequence"/>
</dbReference>
<evidence type="ECO:0000313" key="1">
    <source>
        <dbReference type="EMBL" id="MVA76274.1"/>
    </source>
</evidence>
<protein>
    <submittedName>
        <fullName evidence="1">Uncharacterized protein</fullName>
    </submittedName>
</protein>
<dbReference type="AlphaFoldDB" id="A0A6A9UXI4"/>
<dbReference type="RefSeq" id="WP_156609655.1">
    <property type="nucleotide sequence ID" value="NZ_WPCU01000005.1"/>
</dbReference>
<gene>
    <name evidence="1" type="ORF">GC722_09580</name>
</gene>
<name>A0A6A9UXI4_9ACTN</name>
<proteinExistence type="predicted"/>
<reference evidence="1 2" key="1">
    <citation type="submission" date="2019-12" db="EMBL/GenBank/DDBJ databases">
        <title>Auraticoccus cholistani sp. nov., an actinomycete isolated from soil of Cholistan desert.</title>
        <authorList>
            <person name="Cheema M.T."/>
        </authorList>
    </citation>
    <scope>NUCLEOTIDE SEQUENCE [LARGE SCALE GENOMIC DNA]</scope>
    <source>
        <strain evidence="1 2">F435</strain>
    </source>
</reference>
<accession>A0A6A9UXI4</accession>